<protein>
    <submittedName>
        <fullName evidence="1">Sce7726 family protein</fullName>
    </submittedName>
</protein>
<dbReference type="EMBL" id="JAEVHL010000225">
    <property type="protein sequence ID" value="MBM0278995.1"/>
    <property type="molecule type" value="Genomic_DNA"/>
</dbReference>
<accession>A0ABS1YNI4</accession>
<proteinExistence type="predicted"/>
<dbReference type="RefSeq" id="WP_203151319.1">
    <property type="nucleotide sequence ID" value="NZ_JAEVHL010000225.1"/>
</dbReference>
<sequence>MRDSDIRQALTALLVSKYQSDPDTYIRHELGLCAGRTRVDVAVINGHISGFEIKSDEDKLSRLEVQAELYSRVLDRASLVTVDRYLDQASKMVPSWWGVWLAAPGKRAVRIRNVRRGSRNPCPNPFSVAQLLWRDEAMALLRERGNHGGLSKVPRWFFWERLAETLELGELQAEVRRVLRAREDWPTRS</sequence>
<gene>
    <name evidence="1" type="ORF">JM949_28800</name>
</gene>
<dbReference type="Proteomes" id="UP000622245">
    <property type="component" value="Unassembled WGS sequence"/>
</dbReference>
<dbReference type="InterPro" id="IPR047729">
    <property type="entry name" value="Sce7726-like"/>
</dbReference>
<organism evidence="1 2">
    <name type="scientific">Micromonospora tarensis</name>
    <dbReference type="NCBI Taxonomy" id="2806100"/>
    <lineage>
        <taxon>Bacteria</taxon>
        <taxon>Bacillati</taxon>
        <taxon>Actinomycetota</taxon>
        <taxon>Actinomycetes</taxon>
        <taxon>Micromonosporales</taxon>
        <taxon>Micromonosporaceae</taxon>
        <taxon>Micromonospora</taxon>
    </lineage>
</organism>
<comment type="caution">
    <text evidence="1">The sequence shown here is derived from an EMBL/GenBank/DDBJ whole genome shotgun (WGS) entry which is preliminary data.</text>
</comment>
<name>A0ABS1YNI4_9ACTN</name>
<dbReference type="NCBIfam" id="NF033832">
    <property type="entry name" value="sce7726_fam"/>
    <property type="match status" value="1"/>
</dbReference>
<evidence type="ECO:0000313" key="1">
    <source>
        <dbReference type="EMBL" id="MBM0278995.1"/>
    </source>
</evidence>
<reference evidence="1 2" key="1">
    <citation type="submission" date="2021-01" db="EMBL/GenBank/DDBJ databases">
        <title>Draft genome sequence of Micromonospora sp. strain STR1s_6.</title>
        <authorList>
            <person name="Karlyshev A."/>
            <person name="Jawad R."/>
        </authorList>
    </citation>
    <scope>NUCLEOTIDE SEQUENCE [LARGE SCALE GENOMIC DNA]</scope>
    <source>
        <strain evidence="1 2">STR1S-6</strain>
    </source>
</reference>
<keyword evidence="2" id="KW-1185">Reference proteome</keyword>
<evidence type="ECO:0000313" key="2">
    <source>
        <dbReference type="Proteomes" id="UP000622245"/>
    </source>
</evidence>